<sequence length="83" mass="9237">MIYLEPLEDCFRPELVCFPDLGGSDILAACQQLWTINRALDQFLYGDLSESDFCDILEANGQQMDDYLAIASTLLTAIGLDLT</sequence>
<accession>A0ABW7C574</accession>
<gene>
    <name evidence="1" type="ORF">VPK24_01900</name>
</gene>
<dbReference type="EMBL" id="JAZAQF010000008">
    <property type="protein sequence ID" value="MFG3816375.1"/>
    <property type="molecule type" value="Genomic_DNA"/>
</dbReference>
<dbReference type="RefSeq" id="WP_393010225.1">
    <property type="nucleotide sequence ID" value="NZ_JAZAQF010000008.1"/>
</dbReference>
<reference evidence="2" key="1">
    <citation type="journal article" date="2024" name="Algal Res.">
        <title>Biochemical, toxicological and genomic investigation of a high-biomass producing Limnothrix strain isolated from Italian shallow drinking water reservoir.</title>
        <authorList>
            <person name="Simonazzi M."/>
            <person name="Shishido T.K."/>
            <person name="Delbaje E."/>
            <person name="Wahlsten M."/>
            <person name="Fewer D.P."/>
            <person name="Sivonen K."/>
            <person name="Pezzolesi L."/>
            <person name="Pistocchi R."/>
        </authorList>
    </citation>
    <scope>NUCLEOTIDE SEQUENCE [LARGE SCALE GENOMIC DNA]</scope>
    <source>
        <strain evidence="2">LRLZ20PSL1</strain>
    </source>
</reference>
<proteinExistence type="predicted"/>
<name>A0ABW7C574_9CYAN</name>
<dbReference type="Proteomes" id="UP001604335">
    <property type="component" value="Unassembled WGS sequence"/>
</dbReference>
<evidence type="ECO:0000313" key="1">
    <source>
        <dbReference type="EMBL" id="MFG3816375.1"/>
    </source>
</evidence>
<evidence type="ECO:0000313" key="2">
    <source>
        <dbReference type="Proteomes" id="UP001604335"/>
    </source>
</evidence>
<organism evidence="1 2">
    <name type="scientific">Limnothrix redekei LRLZ20PSL1</name>
    <dbReference type="NCBI Taxonomy" id="3112953"/>
    <lineage>
        <taxon>Bacteria</taxon>
        <taxon>Bacillati</taxon>
        <taxon>Cyanobacteriota</taxon>
        <taxon>Cyanophyceae</taxon>
        <taxon>Pseudanabaenales</taxon>
        <taxon>Pseudanabaenaceae</taxon>
        <taxon>Limnothrix</taxon>
    </lineage>
</organism>
<comment type="caution">
    <text evidence="1">The sequence shown here is derived from an EMBL/GenBank/DDBJ whole genome shotgun (WGS) entry which is preliminary data.</text>
</comment>
<protein>
    <submittedName>
        <fullName evidence="1">Uncharacterized protein</fullName>
    </submittedName>
</protein>
<keyword evidence="2" id="KW-1185">Reference proteome</keyword>